<dbReference type="Proteomes" id="UP000824089">
    <property type="component" value="Unassembled WGS sequence"/>
</dbReference>
<protein>
    <submittedName>
        <fullName evidence="2">Uncharacterized protein</fullName>
    </submittedName>
</protein>
<keyword evidence="1" id="KW-0472">Membrane</keyword>
<dbReference type="AlphaFoldDB" id="A0A9D1I6K7"/>
<feature type="transmembrane region" description="Helical" evidence="1">
    <location>
        <begin position="43"/>
        <end position="65"/>
    </location>
</feature>
<organism evidence="2 3">
    <name type="scientific">Candidatus Egerieisoma faecipullorum</name>
    <dbReference type="NCBI Taxonomy" id="2840963"/>
    <lineage>
        <taxon>Bacteria</taxon>
        <taxon>Bacillati</taxon>
        <taxon>Bacillota</taxon>
        <taxon>Clostridia</taxon>
        <taxon>Eubacteriales</taxon>
        <taxon>Clostridiaceae</taxon>
        <taxon>Clostridiaceae incertae sedis</taxon>
        <taxon>Candidatus Egerieisoma</taxon>
    </lineage>
</organism>
<keyword evidence="1" id="KW-0812">Transmembrane</keyword>
<dbReference type="EMBL" id="DVMM01000040">
    <property type="protein sequence ID" value="HIU29081.1"/>
    <property type="molecule type" value="Genomic_DNA"/>
</dbReference>
<evidence type="ECO:0000256" key="1">
    <source>
        <dbReference type="SAM" id="Phobius"/>
    </source>
</evidence>
<evidence type="ECO:0000313" key="3">
    <source>
        <dbReference type="Proteomes" id="UP000824089"/>
    </source>
</evidence>
<accession>A0A9D1I6K7</accession>
<dbReference type="NCBIfam" id="NF047340">
    <property type="entry name" value="Athe_2463_dom"/>
    <property type="match status" value="1"/>
</dbReference>
<name>A0A9D1I6K7_9CLOT</name>
<reference evidence="2" key="2">
    <citation type="journal article" date="2021" name="PeerJ">
        <title>Extensive microbial diversity within the chicken gut microbiome revealed by metagenomics and culture.</title>
        <authorList>
            <person name="Gilroy R."/>
            <person name="Ravi A."/>
            <person name="Getino M."/>
            <person name="Pursley I."/>
            <person name="Horton D.L."/>
            <person name="Alikhan N.F."/>
            <person name="Baker D."/>
            <person name="Gharbi K."/>
            <person name="Hall N."/>
            <person name="Watson M."/>
            <person name="Adriaenssens E.M."/>
            <person name="Foster-Nyarko E."/>
            <person name="Jarju S."/>
            <person name="Secka A."/>
            <person name="Antonio M."/>
            <person name="Oren A."/>
            <person name="Chaudhuri R.R."/>
            <person name="La Ragione R."/>
            <person name="Hildebrand F."/>
            <person name="Pallen M.J."/>
        </authorList>
    </citation>
    <scope>NUCLEOTIDE SEQUENCE</scope>
    <source>
        <strain evidence="2">CHK195-4489</strain>
    </source>
</reference>
<gene>
    <name evidence="2" type="ORF">IAD50_02165</name>
</gene>
<sequence>MKLKEAAARYGYQCREMPVPRERSGSELPRIDEKGEFMMAKRLAILCIVPVLFCFFHPGALPIFAEDDPSYYGDGTSVSWEDLSQYLSPLYRNTPYISVSNGSESRRFSFNIELFTDLGLYVYGDPASVQFSGTVNDFKAADYGYFRVQSDGTQRKGEYRYLGYSLSGVPMTNTRFPNEIHTDFSEMTLMKYTDLPESLKETYQVKGIDNAPYAALRDLIEAPDSPVWEFENINNGVPITLRERLEGFGLMQNGVPSVSLLDYAIIYSWAETGGILRVFYQSKNNKEAIRYATFTGPVSVDFARKLPEFTAELSVPAGQPGLIGDRKFRLGPNQESLSLQIDMKAVLSDGYAELTEFGKAHTYTRTDIKSLALSIQNTALQNTELHHFPNEVTVQ</sequence>
<keyword evidence="1" id="KW-1133">Transmembrane helix</keyword>
<comment type="caution">
    <text evidence="2">The sequence shown here is derived from an EMBL/GenBank/DDBJ whole genome shotgun (WGS) entry which is preliminary data.</text>
</comment>
<feature type="non-terminal residue" evidence="2">
    <location>
        <position position="395"/>
    </location>
</feature>
<proteinExistence type="predicted"/>
<reference evidence="2" key="1">
    <citation type="submission" date="2020-10" db="EMBL/GenBank/DDBJ databases">
        <authorList>
            <person name="Gilroy R."/>
        </authorList>
    </citation>
    <scope>NUCLEOTIDE SEQUENCE</scope>
    <source>
        <strain evidence="2">CHK195-4489</strain>
    </source>
</reference>
<evidence type="ECO:0000313" key="2">
    <source>
        <dbReference type="EMBL" id="HIU29081.1"/>
    </source>
</evidence>